<dbReference type="GO" id="GO:0005886">
    <property type="term" value="C:plasma membrane"/>
    <property type="evidence" value="ECO:0007669"/>
    <property type="project" value="TreeGrafter"/>
</dbReference>
<keyword evidence="3 8" id="KW-1133">Transmembrane helix</keyword>
<evidence type="ECO:0000256" key="4">
    <source>
        <dbReference type="ARBA" id="ARBA00023136"/>
    </source>
</evidence>
<dbReference type="OrthoDB" id="19274at2759"/>
<feature type="domain" description="Protein kinase" evidence="10">
    <location>
        <begin position="1549"/>
        <end position="1794"/>
    </location>
</feature>
<dbReference type="PANTHER" id="PTHR24416:SF600">
    <property type="entry name" value="PDGF- AND VEGF-RECEPTOR RELATED, ISOFORM J"/>
    <property type="match status" value="1"/>
</dbReference>
<dbReference type="InParanoid" id="A0A2P6NN43"/>
<dbReference type="InterPro" id="IPR000719">
    <property type="entry name" value="Prot_kinase_dom"/>
</dbReference>
<dbReference type="InterPro" id="IPR001245">
    <property type="entry name" value="Ser-Thr/Tyr_kinase_cat_dom"/>
</dbReference>
<dbReference type="InterPro" id="IPR000203">
    <property type="entry name" value="GPS"/>
</dbReference>
<reference evidence="11 12" key="1">
    <citation type="journal article" date="2018" name="Genome Biol. Evol.">
        <title>Multiple Roots of Fruiting Body Formation in Amoebozoa.</title>
        <authorList>
            <person name="Hillmann F."/>
            <person name="Forbes G."/>
            <person name="Novohradska S."/>
            <person name="Ferling I."/>
            <person name="Riege K."/>
            <person name="Groth M."/>
            <person name="Westermann M."/>
            <person name="Marz M."/>
            <person name="Spaller T."/>
            <person name="Winckler T."/>
            <person name="Schaap P."/>
            <person name="Glockner G."/>
        </authorList>
    </citation>
    <scope>NUCLEOTIDE SEQUENCE [LARGE SCALE GENOMIC DNA]</scope>
    <source>
        <strain evidence="11 12">Jena</strain>
    </source>
</reference>
<dbReference type="GO" id="GO:0005524">
    <property type="term" value="F:ATP binding"/>
    <property type="evidence" value="ECO:0007669"/>
    <property type="project" value="UniProtKB-UniRule"/>
</dbReference>
<keyword evidence="2 8" id="KW-0812">Transmembrane</keyword>
<feature type="region of interest" description="Disordered" evidence="7">
    <location>
        <begin position="1800"/>
        <end position="1833"/>
    </location>
</feature>
<dbReference type="Proteomes" id="UP000241769">
    <property type="component" value="Unassembled WGS sequence"/>
</dbReference>
<dbReference type="GO" id="GO:0043235">
    <property type="term" value="C:receptor complex"/>
    <property type="evidence" value="ECO:0007669"/>
    <property type="project" value="TreeGrafter"/>
</dbReference>
<comment type="subcellular location">
    <subcellularLocation>
        <location evidence="1">Membrane</location>
        <topology evidence="1">Single-pass membrane protein</topology>
    </subcellularLocation>
</comment>
<dbReference type="Pfam" id="PF07714">
    <property type="entry name" value="PK_Tyr_Ser-Thr"/>
    <property type="match status" value="1"/>
</dbReference>
<dbReference type="InterPro" id="IPR050122">
    <property type="entry name" value="RTK"/>
</dbReference>
<evidence type="ECO:0000256" key="6">
    <source>
        <dbReference type="PROSITE-ProRule" id="PRU10141"/>
    </source>
</evidence>
<feature type="region of interest" description="Disordered" evidence="7">
    <location>
        <begin position="243"/>
        <end position="263"/>
    </location>
</feature>
<keyword evidence="6" id="KW-0067">ATP-binding</keyword>
<evidence type="ECO:0000256" key="3">
    <source>
        <dbReference type="ARBA" id="ARBA00022989"/>
    </source>
</evidence>
<evidence type="ECO:0000256" key="9">
    <source>
        <dbReference type="SAM" id="SignalP"/>
    </source>
</evidence>
<dbReference type="GO" id="GO:0004714">
    <property type="term" value="F:transmembrane receptor protein tyrosine kinase activity"/>
    <property type="evidence" value="ECO:0007669"/>
    <property type="project" value="UniProtKB-EC"/>
</dbReference>
<evidence type="ECO:0000256" key="1">
    <source>
        <dbReference type="ARBA" id="ARBA00004167"/>
    </source>
</evidence>
<dbReference type="CDD" id="cd12087">
    <property type="entry name" value="TM_EGFR-like"/>
    <property type="match status" value="1"/>
</dbReference>
<dbReference type="InterPro" id="IPR017441">
    <property type="entry name" value="Protein_kinase_ATP_BS"/>
</dbReference>
<sequence length="1833" mass="193811">MRLALYLLVVIYGSVSAMQMEATNAAKTDGAGCSVSDKLFQTAEDSAALNNLPRSCLSAILTADSFGTTESLVWNESYPFPSLRLQSTLASIPRPSNIKNVIEVVFDSMNLLPPSSGSSSLDTDASRMIFNSASVGQLNINNNVRAMSLKFWDYQLTNSLSLSFPCSGLTFINTTLSGSDLKCDGSTITLDSVKFSGVTVSASSITVQSTTGKRSSFRASFLTSPINGNITVRDADFFGSTAAPDPKPAGLSRRQTTAPPPATISSGFLSVTNCTMQYSLTPFSLSAVNLTMQSTTVDSCVAPKGTHVINSNFASVSNSMFSNNRADGGSIVNVVTSGDITNTTFVSNSVQSGTLQGLSIQLSQCNFTKNAASTIGGAVSVIGYLSDDSSTFSGNSAPLGGAIYGDSSIISLNHTQFLSNAASIDGSGHIQGNSVIRLKETKDKYVMSADSCTFSDDYVPSIVSSSPLVDFNIVNSKFVNLKLDGQSLIVSMGNVTVNNVIFEYLNGVSIIDAPSVIILDSQFNYNQASSAEVQVGTYGLISHTSFSATSASANTAVVSKGIVNVLSSNFDQYYGTALTCYANCTFFRSSLYLSGDHVITLYGDQTSLWVDDSTIFCSLSGRLKSMYLVDEQCGTLTVDEYDCKSMGCKDFCNIVVDGAAYTSVQTAVNDLSRCKRTDATVTVAISSTEAVNITADALQYVTSSLTLLGNMNQMNITIAAVNQVSLVNCNLTGSAVNVNSTDFSIQNGTLNNVQLLFVSSASLKITQSSTLDAVSFDLNQACSGITVSNSALSNINADWACNINLDSVSLFGLTLSTGDFVITSTQGTRSSMTDVNLTGGDVCIVDAEITGSTSVTSDVKIDVIQSKVKSINSNACIFNTTKYLLADHSTFVDISAAGVICANDFDVRDSTFIDNYIVGGDSPAGKWILHFYTDTREEYAVSSTGDLAIDNCNISYPYNPIDLHGGSCSLTSVDFLQGASSIDIDTSQVNSFTTNDAGLFCDLQSQYPEFDSIYLSGQCFGTTITKDQYDCKAKQCGGSMVGQTTDSSSTDQGPTDQPSSVESSTTNVTPITSDVLQIITTGQDTTSSSEIPTSSSSESSSTSSSTESTSTSSSTESSSTSSSSESSSTTSSTEESSSTSSSSESTSTSSSSESTSTSSSSESSSTSSSSTTSSTTSSTSSTTSSTTSTSSSSSSSTTSSTSSSSTTSSTSSSSTTSSTSSSSTTSSTSSSSTTSSTTSSSTTSSFNTSATTSPPPPPPISDSQAGQQVQVIAATNKTVSADAVYTVMAQLFSNKTSSNPISISAPSLSLTAYDTTRPTLNSTVVQIQLGSTTDQTTGGTKSAATASISLSLLDALKKSREENQQSAPALVVFMEYGYSSGGFTAEAPANLSAAIYGLSITDANGGAVEVSGSEQKIDIVIPTQGITTAERLLSVACLYYNVTNNFWQGDGCESQRDFTTFVITCSCNHLTNFTVGTPPIRTQDISDLGNKKVASSSSLPIIIGVVVGCVALIGILAVIAFIVLRRRRTDNEVDMNEIPMESVDASQFVTLEEKIGEGKTSTVYRGLQSGITHIAVKKVPKTTQKKHIHSELNLLKSLHHPNVVQYLSHFNDNSGDIWILLELMEQNLKDKILHFPILNVSVADRYNIMLQIARALSYLESAGIIHTDVSAKNVLIKGEIAKLSGFGDAVRFGQKREEKSDTAPEVMKRREFSYDSDIWSFGVLFWEVMNDGQTPYGHMSEQEIVEYVTDGGRLVSKGDEPHNLIMQRCWKSDPKERMTSKDIVEELQLHCPTLPAKLFQSNKDSMSNSRSVNRQESDNNKLYSFSPDLAGGR</sequence>
<feature type="compositionally biased region" description="Polar residues" evidence="7">
    <location>
        <begin position="253"/>
        <end position="263"/>
    </location>
</feature>
<keyword evidence="6" id="KW-0547">Nucleotide-binding</keyword>
<dbReference type="PROSITE" id="PS00107">
    <property type="entry name" value="PROTEIN_KINASE_ATP"/>
    <property type="match status" value="1"/>
</dbReference>
<dbReference type="PROSITE" id="PS50011">
    <property type="entry name" value="PROTEIN_KINASE_DOM"/>
    <property type="match status" value="1"/>
</dbReference>
<dbReference type="PANTHER" id="PTHR24416">
    <property type="entry name" value="TYROSINE-PROTEIN KINASE RECEPTOR"/>
    <property type="match status" value="1"/>
</dbReference>
<comment type="catalytic activity">
    <reaction evidence="5">
        <text>L-tyrosyl-[protein] + ATP = O-phospho-L-tyrosyl-[protein] + ADP + H(+)</text>
        <dbReference type="Rhea" id="RHEA:10596"/>
        <dbReference type="Rhea" id="RHEA-COMP:10136"/>
        <dbReference type="Rhea" id="RHEA-COMP:20101"/>
        <dbReference type="ChEBI" id="CHEBI:15378"/>
        <dbReference type="ChEBI" id="CHEBI:30616"/>
        <dbReference type="ChEBI" id="CHEBI:46858"/>
        <dbReference type="ChEBI" id="CHEBI:61978"/>
        <dbReference type="ChEBI" id="CHEBI:456216"/>
        <dbReference type="EC" id="2.7.10.1"/>
    </reaction>
</comment>
<evidence type="ECO:0000313" key="12">
    <source>
        <dbReference type="Proteomes" id="UP000241769"/>
    </source>
</evidence>
<feature type="transmembrane region" description="Helical" evidence="8">
    <location>
        <begin position="1501"/>
        <end position="1524"/>
    </location>
</feature>
<keyword evidence="12" id="KW-1185">Reference proteome</keyword>
<feature type="compositionally biased region" description="Polar residues" evidence="7">
    <location>
        <begin position="1041"/>
        <end position="1084"/>
    </location>
</feature>
<dbReference type="Gene3D" id="1.10.510.10">
    <property type="entry name" value="Transferase(Phosphotransferase) domain 1"/>
    <property type="match status" value="1"/>
</dbReference>
<dbReference type="Pfam" id="PF01825">
    <property type="entry name" value="GPS"/>
    <property type="match status" value="1"/>
</dbReference>
<protein>
    <recommendedName>
        <fullName evidence="10">Protein kinase domain-containing protein</fullName>
    </recommendedName>
</protein>
<dbReference type="GO" id="GO:0007169">
    <property type="term" value="P:cell surface receptor protein tyrosine kinase signaling pathway"/>
    <property type="evidence" value="ECO:0007669"/>
    <property type="project" value="TreeGrafter"/>
</dbReference>
<evidence type="ECO:0000256" key="5">
    <source>
        <dbReference type="ARBA" id="ARBA00051243"/>
    </source>
</evidence>
<feature type="compositionally biased region" description="Polar residues" evidence="7">
    <location>
        <begin position="1800"/>
        <end position="1812"/>
    </location>
</feature>
<evidence type="ECO:0000256" key="8">
    <source>
        <dbReference type="SAM" id="Phobius"/>
    </source>
</evidence>
<gene>
    <name evidence="11" type="ORF">PROFUN_06939</name>
</gene>
<dbReference type="InterPro" id="IPR011009">
    <property type="entry name" value="Kinase-like_dom_sf"/>
</dbReference>
<comment type="caution">
    <text evidence="11">The sequence shown here is derived from an EMBL/GenBank/DDBJ whole genome shotgun (WGS) entry which is preliminary data.</text>
</comment>
<dbReference type="SUPFAM" id="SSF51126">
    <property type="entry name" value="Pectin lyase-like"/>
    <property type="match status" value="1"/>
</dbReference>
<dbReference type="EMBL" id="MDYQ01000045">
    <property type="protein sequence ID" value="PRP85393.1"/>
    <property type="molecule type" value="Genomic_DNA"/>
</dbReference>
<feature type="compositionally biased region" description="Low complexity" evidence="7">
    <location>
        <begin position="1085"/>
        <end position="1252"/>
    </location>
</feature>
<organism evidence="11 12">
    <name type="scientific">Planoprotostelium fungivorum</name>
    <dbReference type="NCBI Taxonomy" id="1890364"/>
    <lineage>
        <taxon>Eukaryota</taxon>
        <taxon>Amoebozoa</taxon>
        <taxon>Evosea</taxon>
        <taxon>Variosea</taxon>
        <taxon>Cavosteliida</taxon>
        <taxon>Cavosteliaceae</taxon>
        <taxon>Planoprotostelium</taxon>
    </lineage>
</organism>
<keyword evidence="9" id="KW-0732">Signal</keyword>
<dbReference type="PROSITE" id="PS00109">
    <property type="entry name" value="PROTEIN_KINASE_TYR"/>
    <property type="match status" value="1"/>
</dbReference>
<proteinExistence type="predicted"/>
<dbReference type="SUPFAM" id="SSF56112">
    <property type="entry name" value="Protein kinase-like (PK-like)"/>
    <property type="match status" value="1"/>
</dbReference>
<feature type="binding site" evidence="6">
    <location>
        <position position="1578"/>
    </location>
    <ligand>
        <name>ATP</name>
        <dbReference type="ChEBI" id="CHEBI:30616"/>
    </ligand>
</feature>
<evidence type="ECO:0000256" key="7">
    <source>
        <dbReference type="SAM" id="MobiDB-lite"/>
    </source>
</evidence>
<evidence type="ECO:0000259" key="10">
    <source>
        <dbReference type="PROSITE" id="PS50011"/>
    </source>
</evidence>
<feature type="region of interest" description="Disordered" evidence="7">
    <location>
        <begin position="1040"/>
        <end position="1268"/>
    </location>
</feature>
<evidence type="ECO:0000256" key="2">
    <source>
        <dbReference type="ARBA" id="ARBA00022692"/>
    </source>
</evidence>
<name>A0A2P6NN43_9EUKA</name>
<dbReference type="InterPro" id="IPR011050">
    <property type="entry name" value="Pectin_lyase_fold/virulence"/>
</dbReference>
<accession>A0A2P6NN43</accession>
<keyword evidence="4 8" id="KW-0472">Membrane</keyword>
<dbReference type="STRING" id="1890364.A0A2P6NN43"/>
<dbReference type="InterPro" id="IPR008266">
    <property type="entry name" value="Tyr_kinase_AS"/>
</dbReference>
<feature type="signal peptide" evidence="9">
    <location>
        <begin position="1"/>
        <end position="17"/>
    </location>
</feature>
<feature type="chain" id="PRO_5015151377" description="Protein kinase domain-containing protein" evidence="9">
    <location>
        <begin position="18"/>
        <end position="1833"/>
    </location>
</feature>
<evidence type="ECO:0000313" key="11">
    <source>
        <dbReference type="EMBL" id="PRP85393.1"/>
    </source>
</evidence>